<keyword evidence="6" id="KW-0408">Iron</keyword>
<dbReference type="InterPro" id="IPR006094">
    <property type="entry name" value="Oxid_FAD_bind_N"/>
</dbReference>
<dbReference type="Pfam" id="PF13183">
    <property type="entry name" value="Fer4_8"/>
    <property type="match status" value="1"/>
</dbReference>
<dbReference type="GO" id="GO:0008720">
    <property type="term" value="F:D-lactate dehydrogenase (NAD+) activity"/>
    <property type="evidence" value="ECO:0007669"/>
    <property type="project" value="TreeGrafter"/>
</dbReference>
<evidence type="ECO:0000256" key="7">
    <source>
        <dbReference type="ARBA" id="ARBA00023014"/>
    </source>
</evidence>
<evidence type="ECO:0000256" key="3">
    <source>
        <dbReference type="ARBA" id="ARBA00022723"/>
    </source>
</evidence>
<dbReference type="GO" id="GO:1903457">
    <property type="term" value="P:lactate catabolic process"/>
    <property type="evidence" value="ECO:0007669"/>
    <property type="project" value="TreeGrafter"/>
</dbReference>
<dbReference type="GO" id="GO:0071949">
    <property type="term" value="F:FAD binding"/>
    <property type="evidence" value="ECO:0007669"/>
    <property type="project" value="InterPro"/>
</dbReference>
<name>Q1IMA8_KORVE</name>
<dbReference type="AlphaFoldDB" id="Q1IMA8"/>
<dbReference type="Gene3D" id="3.30.465.10">
    <property type="match status" value="1"/>
</dbReference>
<evidence type="ECO:0000256" key="1">
    <source>
        <dbReference type="ARBA" id="ARBA00001974"/>
    </source>
</evidence>
<dbReference type="Pfam" id="PF02913">
    <property type="entry name" value="FAD-oxidase_C"/>
    <property type="match status" value="1"/>
</dbReference>
<dbReference type="HOGENOM" id="CLU_010756_0_0_0"/>
<keyword evidence="4" id="KW-0274">FAD</keyword>
<dbReference type="STRING" id="204669.Acid345_2991"/>
<feature type="domain" description="FAD-binding PCMH-type" evidence="8">
    <location>
        <begin position="48"/>
        <end position="276"/>
    </location>
</feature>
<dbReference type="EMBL" id="CP000360">
    <property type="protein sequence ID" value="ABF41992.1"/>
    <property type="molecule type" value="Genomic_DNA"/>
</dbReference>
<dbReference type="InterPro" id="IPR016171">
    <property type="entry name" value="Vanillyl_alc_oxidase_C-sub2"/>
</dbReference>
<dbReference type="Gene3D" id="1.10.45.10">
    <property type="entry name" value="Vanillyl-alcohol Oxidase, Chain A, domain 4"/>
    <property type="match status" value="1"/>
</dbReference>
<dbReference type="PANTHER" id="PTHR11748">
    <property type="entry name" value="D-LACTATE DEHYDROGENASE"/>
    <property type="match status" value="1"/>
</dbReference>
<dbReference type="GO" id="GO:0046872">
    <property type="term" value="F:metal ion binding"/>
    <property type="evidence" value="ECO:0007669"/>
    <property type="project" value="UniProtKB-KW"/>
</dbReference>
<evidence type="ECO:0000256" key="4">
    <source>
        <dbReference type="ARBA" id="ARBA00022827"/>
    </source>
</evidence>
<dbReference type="eggNOG" id="COG0277">
    <property type="taxonomic scope" value="Bacteria"/>
</dbReference>
<dbReference type="OrthoDB" id="9767256at2"/>
<evidence type="ECO:0000256" key="2">
    <source>
        <dbReference type="ARBA" id="ARBA00022630"/>
    </source>
</evidence>
<keyword evidence="10" id="KW-1185">Reference proteome</keyword>
<dbReference type="KEGG" id="aba:Acid345_2991"/>
<dbReference type="InterPro" id="IPR004113">
    <property type="entry name" value="FAD-bd_oxidored_4_C"/>
</dbReference>
<evidence type="ECO:0000256" key="6">
    <source>
        <dbReference type="ARBA" id="ARBA00023004"/>
    </source>
</evidence>
<dbReference type="InterPro" id="IPR017896">
    <property type="entry name" value="4Fe4S_Fe-S-bd"/>
</dbReference>
<accession>Q1IMA8</accession>
<proteinExistence type="predicted"/>
<dbReference type="PROSITE" id="PS00198">
    <property type="entry name" value="4FE4S_FER_1"/>
    <property type="match status" value="1"/>
</dbReference>
<dbReference type="SUPFAM" id="SSF55103">
    <property type="entry name" value="FAD-linked oxidases, C-terminal domain"/>
    <property type="match status" value="1"/>
</dbReference>
<evidence type="ECO:0000256" key="5">
    <source>
        <dbReference type="ARBA" id="ARBA00023002"/>
    </source>
</evidence>
<evidence type="ECO:0000259" key="8">
    <source>
        <dbReference type="PROSITE" id="PS51387"/>
    </source>
</evidence>
<dbReference type="SUPFAM" id="SSF56176">
    <property type="entry name" value="FAD-binding/transporter-associated domain-like"/>
    <property type="match status" value="1"/>
</dbReference>
<dbReference type="SUPFAM" id="SSF46548">
    <property type="entry name" value="alpha-helical ferredoxin"/>
    <property type="match status" value="1"/>
</dbReference>
<sequence length="1013" mass="112203">MSTDHLVSIIASDVDASRLEHRLRSTLAGEVRFDTSSRALYATDASNYRQIPIGVVLPKSDDDVRATLAACREFGAPVLARGGGTSLAGQCCNVAVVLDFSKYMNQILEINREGKYTRVQPGVVLDQLRNAATKVGLTFGPDPATHSRCTLGGMIGNNSCGMHSVMAGKTGDNVHELRVLTYDGLELTVGPTSREQLDQILAANDRRAEIYRSMQAIGDQYADLIRAKYPKIPRRVSGYNLDDLLPENNFHIARALVGSESTLVTVLEAKLRLIHNPEHRALVVLGYENIFAAADDVPELLHFNPIALEAIDGKLITAIRRKHLRHLNLDLLPEGSGFLIIEFGADSASEAAQQASALLAHVGSRAKARLYQHAAEQKTVWEIRESSLGATAFVPGEPQLWEGWEDAAVPPARMGEYLRRFQSLLDKFHYTGTLYGHFGQGCLHTRINFDLETESGVATYRAFVEEAADLVVSFGGSLSGEHGDGQSRAELLPKMYGPELIEAFRKFKQIWDPQWKMNPGKVVLPNRLDDNLRLGPHYHPWEPSTHFTFAADGGSFARASLRCVGVGECRRHENKVMCPSYRVTGEEQHSTRGRAHLLFEMMQGEIIRDGWQSEEVKESLDLCLSCKGCKSDCPVNVDVATYKAEFLSHYYEHRLRPRQAYAFGFIHDWARLASLAPGLVNLATQTPGLSSIAKLIAGIPQQRSIPAFAPKTFQQLVRDHQSRNLDAPKVLLWPDTFNNHFYPDTAVAALEVLESTGFQVIVPQADMCCGRPLYDHGFLAQAKLQLVKTMTTLAAEIDAGIPIVFLEPSCASVFRDELVNFFPDGPRAQRLKDQTYLLSDFLEKYAHKLPLPTLHRKVFAHAHCHHKAIVGVESEHKLFDRLGVDYELPNNGCCGMAGAFGFEAGEKYDVSIAVGEHELLPKVRSASRDTIIVAEGFSCREQIAQQTDRQALHPAELLHMAYHQGPEGEIGDPPESRIVEARQRAVRTSMLKSAAVLAGTLLGAYLLWRNLRD</sequence>
<dbReference type="EnsemblBacteria" id="ABF41992">
    <property type="protein sequence ID" value="ABF41992"/>
    <property type="gene ID" value="Acid345_2991"/>
</dbReference>
<keyword evidence="2" id="KW-0285">Flavoprotein</keyword>
<dbReference type="Pfam" id="PF01565">
    <property type="entry name" value="FAD_binding_4"/>
    <property type="match status" value="1"/>
</dbReference>
<protein>
    <submittedName>
        <fullName evidence="9">FAD linked oxidase-like protein</fullName>
    </submittedName>
</protein>
<dbReference type="InterPro" id="IPR004017">
    <property type="entry name" value="Cys_rich_dom"/>
</dbReference>
<dbReference type="GO" id="GO:0051536">
    <property type="term" value="F:iron-sulfur cluster binding"/>
    <property type="evidence" value="ECO:0007669"/>
    <property type="project" value="UniProtKB-KW"/>
</dbReference>
<dbReference type="Gene3D" id="3.30.70.2740">
    <property type="match status" value="1"/>
</dbReference>
<dbReference type="Proteomes" id="UP000002432">
    <property type="component" value="Chromosome"/>
</dbReference>
<comment type="cofactor">
    <cofactor evidence="1">
        <name>FAD</name>
        <dbReference type="ChEBI" id="CHEBI:57692"/>
    </cofactor>
</comment>
<dbReference type="eggNOG" id="COG0247">
    <property type="taxonomic scope" value="Bacteria"/>
</dbReference>
<dbReference type="InterPro" id="IPR016166">
    <property type="entry name" value="FAD-bd_PCMH"/>
</dbReference>
<keyword evidence="5" id="KW-0560">Oxidoreductase</keyword>
<organism evidence="9 10">
    <name type="scientific">Koribacter versatilis (strain Ellin345)</name>
    <dbReference type="NCBI Taxonomy" id="204669"/>
    <lineage>
        <taxon>Bacteria</taxon>
        <taxon>Pseudomonadati</taxon>
        <taxon>Acidobacteriota</taxon>
        <taxon>Terriglobia</taxon>
        <taxon>Terriglobales</taxon>
        <taxon>Candidatus Korobacteraceae</taxon>
        <taxon>Candidatus Korobacter</taxon>
    </lineage>
</organism>
<dbReference type="PROSITE" id="PS51387">
    <property type="entry name" value="FAD_PCMH"/>
    <property type="match status" value="1"/>
</dbReference>
<reference evidence="9 10" key="1">
    <citation type="journal article" date="2009" name="Appl. Environ. Microbiol.">
        <title>Three genomes from the phylum Acidobacteria provide insight into the lifestyles of these microorganisms in soils.</title>
        <authorList>
            <person name="Ward N.L."/>
            <person name="Challacombe J.F."/>
            <person name="Janssen P.H."/>
            <person name="Henrissat B."/>
            <person name="Coutinho P.M."/>
            <person name="Wu M."/>
            <person name="Xie G."/>
            <person name="Haft D.H."/>
            <person name="Sait M."/>
            <person name="Badger J."/>
            <person name="Barabote R.D."/>
            <person name="Bradley B."/>
            <person name="Brettin T.S."/>
            <person name="Brinkac L.M."/>
            <person name="Bruce D."/>
            <person name="Creasy T."/>
            <person name="Daugherty S.C."/>
            <person name="Davidsen T.M."/>
            <person name="DeBoy R.T."/>
            <person name="Detter J.C."/>
            <person name="Dodson R.J."/>
            <person name="Durkin A.S."/>
            <person name="Ganapathy A."/>
            <person name="Gwinn-Giglio M."/>
            <person name="Han C.S."/>
            <person name="Khouri H."/>
            <person name="Kiss H."/>
            <person name="Kothari S.P."/>
            <person name="Madupu R."/>
            <person name="Nelson K.E."/>
            <person name="Nelson W.C."/>
            <person name="Paulsen I."/>
            <person name="Penn K."/>
            <person name="Ren Q."/>
            <person name="Rosovitz M.J."/>
            <person name="Selengut J.D."/>
            <person name="Shrivastava S."/>
            <person name="Sullivan S.A."/>
            <person name="Tapia R."/>
            <person name="Thompson L.S."/>
            <person name="Watkins K.L."/>
            <person name="Yang Q."/>
            <person name="Yu C."/>
            <person name="Zafar N."/>
            <person name="Zhou L."/>
            <person name="Kuske C.R."/>
        </authorList>
    </citation>
    <scope>NUCLEOTIDE SEQUENCE [LARGE SCALE GENOMIC DNA]</scope>
    <source>
        <strain evidence="9 10">Ellin345</strain>
    </source>
</reference>
<dbReference type="InterPro" id="IPR036318">
    <property type="entry name" value="FAD-bd_PCMH-like_sf"/>
</dbReference>
<keyword evidence="3" id="KW-0479">Metal-binding</keyword>
<dbReference type="RefSeq" id="WP_011523793.1">
    <property type="nucleotide sequence ID" value="NC_008009.1"/>
</dbReference>
<dbReference type="Pfam" id="PF02754">
    <property type="entry name" value="CCG"/>
    <property type="match status" value="1"/>
</dbReference>
<keyword evidence="7" id="KW-0411">Iron-sulfur</keyword>
<dbReference type="InterPro" id="IPR016164">
    <property type="entry name" value="FAD-linked_Oxase-like_C"/>
</dbReference>
<dbReference type="PANTHER" id="PTHR11748:SF119">
    <property type="entry name" value="D-2-HYDROXYGLUTARATE DEHYDROGENASE"/>
    <property type="match status" value="1"/>
</dbReference>
<gene>
    <name evidence="9" type="ordered locus">Acid345_2991</name>
</gene>
<dbReference type="InterPro" id="IPR017900">
    <property type="entry name" value="4Fe4S_Fe_S_CS"/>
</dbReference>
<evidence type="ECO:0000313" key="9">
    <source>
        <dbReference type="EMBL" id="ABF41992.1"/>
    </source>
</evidence>
<evidence type="ECO:0000313" key="10">
    <source>
        <dbReference type="Proteomes" id="UP000002432"/>
    </source>
</evidence>
<dbReference type="GO" id="GO:0004458">
    <property type="term" value="F:D-lactate dehydrogenase (cytochrome) activity"/>
    <property type="evidence" value="ECO:0007669"/>
    <property type="project" value="TreeGrafter"/>
</dbReference>
<dbReference type="InterPro" id="IPR016169">
    <property type="entry name" value="FAD-bd_PCMH_sub2"/>
</dbReference>